<name>A0A3P7N2X6_DIBLA</name>
<gene>
    <name evidence="1" type="ORF">DILT_LOCUS17104</name>
</gene>
<dbReference type="OrthoDB" id="1741719at2759"/>
<proteinExistence type="predicted"/>
<protein>
    <recommendedName>
        <fullName evidence="3">Ricin B lectin domain-containing protein</fullName>
    </recommendedName>
</protein>
<evidence type="ECO:0000313" key="1">
    <source>
        <dbReference type="EMBL" id="VDN36695.1"/>
    </source>
</evidence>
<evidence type="ECO:0008006" key="3">
    <source>
        <dbReference type="Google" id="ProtNLM"/>
    </source>
</evidence>
<dbReference type="EMBL" id="UYRU01089359">
    <property type="protein sequence ID" value="VDN36695.1"/>
    <property type="molecule type" value="Genomic_DNA"/>
</dbReference>
<evidence type="ECO:0000313" key="2">
    <source>
        <dbReference type="Proteomes" id="UP000281553"/>
    </source>
</evidence>
<sequence>MPPSRICLKQISAVGRTQFVCSNSVEGTVIVNVVNTPSAEGSKAHPASMNKVMASRGDKQIWELSNRDRFTAHAHIE</sequence>
<dbReference type="Proteomes" id="UP000281553">
    <property type="component" value="Unassembled WGS sequence"/>
</dbReference>
<reference evidence="1 2" key="1">
    <citation type="submission" date="2018-11" db="EMBL/GenBank/DDBJ databases">
        <authorList>
            <consortium name="Pathogen Informatics"/>
        </authorList>
    </citation>
    <scope>NUCLEOTIDE SEQUENCE [LARGE SCALE GENOMIC DNA]</scope>
</reference>
<organism evidence="1 2">
    <name type="scientific">Dibothriocephalus latus</name>
    <name type="common">Fish tapeworm</name>
    <name type="synonym">Diphyllobothrium latum</name>
    <dbReference type="NCBI Taxonomy" id="60516"/>
    <lineage>
        <taxon>Eukaryota</taxon>
        <taxon>Metazoa</taxon>
        <taxon>Spiralia</taxon>
        <taxon>Lophotrochozoa</taxon>
        <taxon>Platyhelminthes</taxon>
        <taxon>Cestoda</taxon>
        <taxon>Eucestoda</taxon>
        <taxon>Diphyllobothriidea</taxon>
        <taxon>Diphyllobothriidae</taxon>
        <taxon>Dibothriocephalus</taxon>
    </lineage>
</organism>
<accession>A0A3P7N2X6</accession>
<dbReference type="AlphaFoldDB" id="A0A3P7N2X6"/>
<keyword evidence="2" id="KW-1185">Reference proteome</keyword>